<comment type="caution">
    <text evidence="2">The sequence shown here is derived from an EMBL/GenBank/DDBJ whole genome shotgun (WGS) entry which is preliminary data.</text>
</comment>
<accession>A0A511ADN6</accession>
<dbReference type="Proteomes" id="UP000321225">
    <property type="component" value="Unassembled WGS sequence"/>
</dbReference>
<dbReference type="EMBL" id="BJUW01000005">
    <property type="protein sequence ID" value="GEK86275.1"/>
    <property type="molecule type" value="Genomic_DNA"/>
</dbReference>
<feature type="domain" description="DUF559" evidence="1">
    <location>
        <begin position="3"/>
        <end position="65"/>
    </location>
</feature>
<dbReference type="AlphaFoldDB" id="A0A511ADN6"/>
<evidence type="ECO:0000259" key="1">
    <source>
        <dbReference type="Pfam" id="PF04480"/>
    </source>
</evidence>
<organism evidence="2 3">
    <name type="scientific">Microbacterium aerolatum</name>
    <dbReference type="NCBI Taxonomy" id="153731"/>
    <lineage>
        <taxon>Bacteria</taxon>
        <taxon>Bacillati</taxon>
        <taxon>Actinomycetota</taxon>
        <taxon>Actinomycetes</taxon>
        <taxon>Micrococcales</taxon>
        <taxon>Microbacteriaceae</taxon>
        <taxon>Microbacterium</taxon>
    </lineage>
</organism>
<dbReference type="Pfam" id="PF04480">
    <property type="entry name" value="DUF559"/>
    <property type="match status" value="1"/>
</dbReference>
<dbReference type="InterPro" id="IPR007569">
    <property type="entry name" value="DUF559"/>
</dbReference>
<evidence type="ECO:0000313" key="3">
    <source>
        <dbReference type="Proteomes" id="UP000321225"/>
    </source>
</evidence>
<name>A0A511ADN6_9MICO</name>
<dbReference type="Gene3D" id="3.40.960.10">
    <property type="entry name" value="VSR Endonuclease"/>
    <property type="match status" value="1"/>
</dbReference>
<keyword evidence="3" id="KW-1185">Reference proteome</keyword>
<protein>
    <recommendedName>
        <fullName evidence="1">DUF559 domain-containing protein</fullName>
    </recommendedName>
</protein>
<gene>
    <name evidence="2" type="ORF">MAE01_14510</name>
</gene>
<sequence>MGISEFVYREYRVVVEVEGDHHRTERTQWNRDIEKYHAYAEAGIEVVRLTSKHIRGRHPTAVEIVRAALHRHGWNG</sequence>
<dbReference type="InterPro" id="IPR011335">
    <property type="entry name" value="Restrct_endonuc-II-like"/>
</dbReference>
<reference evidence="2 3" key="1">
    <citation type="submission" date="2019-07" db="EMBL/GenBank/DDBJ databases">
        <title>Whole genome shotgun sequence of Microbacterium aerolatum NBRC 103071.</title>
        <authorList>
            <person name="Hosoyama A."/>
            <person name="Uohara A."/>
            <person name="Ohji S."/>
            <person name="Ichikawa N."/>
        </authorList>
    </citation>
    <scope>NUCLEOTIDE SEQUENCE [LARGE SCALE GENOMIC DNA]</scope>
    <source>
        <strain evidence="2 3">NBRC 103071</strain>
    </source>
</reference>
<evidence type="ECO:0000313" key="2">
    <source>
        <dbReference type="EMBL" id="GEK86275.1"/>
    </source>
</evidence>
<dbReference type="SUPFAM" id="SSF52980">
    <property type="entry name" value="Restriction endonuclease-like"/>
    <property type="match status" value="1"/>
</dbReference>
<proteinExistence type="predicted"/>